<dbReference type="Proteomes" id="UP000009886">
    <property type="component" value="Unassembled WGS sequence"/>
</dbReference>
<accession>K9FQA3</accession>
<dbReference type="EMBL" id="AKCU01000405">
    <property type="protein sequence ID" value="EKV10582.1"/>
    <property type="molecule type" value="Genomic_DNA"/>
</dbReference>
<organism evidence="1 2">
    <name type="scientific">Penicillium digitatum (strain Pd1 / CECT 20795)</name>
    <name type="common">Green mold</name>
    <dbReference type="NCBI Taxonomy" id="1170230"/>
    <lineage>
        <taxon>Eukaryota</taxon>
        <taxon>Fungi</taxon>
        <taxon>Dikarya</taxon>
        <taxon>Ascomycota</taxon>
        <taxon>Pezizomycotina</taxon>
        <taxon>Eurotiomycetes</taxon>
        <taxon>Eurotiomycetidae</taxon>
        <taxon>Eurotiales</taxon>
        <taxon>Aspergillaceae</taxon>
        <taxon>Penicillium</taxon>
    </lineage>
</organism>
<evidence type="ECO:0000313" key="2">
    <source>
        <dbReference type="Proteomes" id="UP000009886"/>
    </source>
</evidence>
<protein>
    <submittedName>
        <fullName evidence="1">Uncharacterized protein</fullName>
    </submittedName>
</protein>
<dbReference type="VEuPathDB" id="FungiDB:PDIP_59630"/>
<sequence>MVRLAGYIGICARGDVDSSEYIVGYPSDEGFRSVSK</sequence>
<evidence type="ECO:0000313" key="1">
    <source>
        <dbReference type="EMBL" id="EKV10582.1"/>
    </source>
</evidence>
<proteinExistence type="predicted"/>
<reference evidence="2" key="1">
    <citation type="journal article" date="2012" name="BMC Genomics">
        <title>Genome sequence of the necrotrophic fungus Penicillium digitatum, the main postharvest pathogen of citrus.</title>
        <authorList>
            <person name="Marcet-Houben M."/>
            <person name="Ballester A.-R."/>
            <person name="de la Fuente B."/>
            <person name="Harries E."/>
            <person name="Marcos J.F."/>
            <person name="Gonzalez-Candelas L."/>
            <person name="Gabaldon T."/>
        </authorList>
    </citation>
    <scope>NUCLEOTIDE SEQUENCE [LARGE SCALE GENOMIC DNA]</scope>
    <source>
        <strain evidence="2">Pd1 / CECT 20795</strain>
    </source>
</reference>
<dbReference type="KEGG" id="pdp:PDIP_59630"/>
<comment type="caution">
    <text evidence="1">The sequence shown here is derived from an EMBL/GenBank/DDBJ whole genome shotgun (WGS) entry which is preliminary data.</text>
</comment>
<name>K9FQA3_PEND1</name>
<gene>
    <name evidence="1" type="ORF">PDIP_59630</name>
</gene>
<dbReference type="HOGENOM" id="CLU_3359888_0_0_1"/>
<dbReference type="AlphaFoldDB" id="K9FQA3"/>